<proteinExistence type="predicted"/>
<name>A0A9Q1J6V3_SYNKA</name>
<dbReference type="AlphaFoldDB" id="A0A9Q1J6V3"/>
<protein>
    <submittedName>
        <fullName evidence="1">Uncharacterized protein</fullName>
    </submittedName>
</protein>
<accession>A0A9Q1J6V3</accession>
<dbReference type="EMBL" id="JAINUF010000003">
    <property type="protein sequence ID" value="KAJ8369453.1"/>
    <property type="molecule type" value="Genomic_DNA"/>
</dbReference>
<sequence>MVLGQHTWLDDKVIDHAQALLKAQHANIGGLHATTSLALLSTVPTLREVRIPPWSTTISHADSPVCLFSGWGSNTIPQYCEEPHSQGSPRH</sequence>
<evidence type="ECO:0000313" key="1">
    <source>
        <dbReference type="EMBL" id="KAJ8369453.1"/>
    </source>
</evidence>
<keyword evidence="2" id="KW-1185">Reference proteome</keyword>
<evidence type="ECO:0000313" key="2">
    <source>
        <dbReference type="Proteomes" id="UP001152622"/>
    </source>
</evidence>
<organism evidence="1 2">
    <name type="scientific">Synaphobranchus kaupii</name>
    <name type="common">Kaup's arrowtooth eel</name>
    <dbReference type="NCBI Taxonomy" id="118154"/>
    <lineage>
        <taxon>Eukaryota</taxon>
        <taxon>Metazoa</taxon>
        <taxon>Chordata</taxon>
        <taxon>Craniata</taxon>
        <taxon>Vertebrata</taxon>
        <taxon>Euteleostomi</taxon>
        <taxon>Actinopterygii</taxon>
        <taxon>Neopterygii</taxon>
        <taxon>Teleostei</taxon>
        <taxon>Anguilliformes</taxon>
        <taxon>Synaphobranchidae</taxon>
        <taxon>Synaphobranchus</taxon>
    </lineage>
</organism>
<gene>
    <name evidence="1" type="ORF">SKAU_G00094810</name>
</gene>
<reference evidence="1" key="1">
    <citation type="journal article" date="2023" name="Science">
        <title>Genome structures resolve the early diversification of teleost fishes.</title>
        <authorList>
            <person name="Parey E."/>
            <person name="Louis A."/>
            <person name="Montfort J."/>
            <person name="Bouchez O."/>
            <person name="Roques C."/>
            <person name="Iampietro C."/>
            <person name="Lluch J."/>
            <person name="Castinel A."/>
            <person name="Donnadieu C."/>
            <person name="Desvignes T."/>
            <person name="Floi Bucao C."/>
            <person name="Jouanno E."/>
            <person name="Wen M."/>
            <person name="Mejri S."/>
            <person name="Dirks R."/>
            <person name="Jansen H."/>
            <person name="Henkel C."/>
            <person name="Chen W.J."/>
            <person name="Zahm M."/>
            <person name="Cabau C."/>
            <person name="Klopp C."/>
            <person name="Thompson A.W."/>
            <person name="Robinson-Rechavi M."/>
            <person name="Braasch I."/>
            <person name="Lecointre G."/>
            <person name="Bobe J."/>
            <person name="Postlethwait J.H."/>
            <person name="Berthelot C."/>
            <person name="Roest Crollius H."/>
            <person name="Guiguen Y."/>
        </authorList>
    </citation>
    <scope>NUCLEOTIDE SEQUENCE</scope>
    <source>
        <strain evidence="1">WJC10195</strain>
    </source>
</reference>
<comment type="caution">
    <text evidence="1">The sequence shown here is derived from an EMBL/GenBank/DDBJ whole genome shotgun (WGS) entry which is preliminary data.</text>
</comment>
<dbReference type="Proteomes" id="UP001152622">
    <property type="component" value="Chromosome 3"/>
</dbReference>